<reference evidence="16 18" key="2">
    <citation type="journal article" date="2019" name="Microbiome">
        <title>Annotated bacterial chromosomes from frame-shift-corrected long-read metagenomic data.</title>
        <authorList>
            <person name="Arumugam K."/>
            <person name="Bagci C."/>
            <person name="Bessarab I."/>
            <person name="Beier S."/>
            <person name="Buchfink B."/>
            <person name="Gorska A."/>
            <person name="Qiu G."/>
            <person name="Huson D.H."/>
            <person name="Williams R.B.H."/>
        </authorList>
    </citation>
    <scope>NUCLEOTIDE SEQUENCE [LARGE SCALE GENOMIC DNA]</scope>
    <source>
        <strain evidence="16">SSA1</strain>
    </source>
</reference>
<evidence type="ECO:0000256" key="10">
    <source>
        <dbReference type="ARBA" id="ARBA00023004"/>
    </source>
</evidence>
<evidence type="ECO:0000256" key="3">
    <source>
        <dbReference type="ARBA" id="ARBA00022630"/>
    </source>
</evidence>
<evidence type="ECO:0000256" key="9">
    <source>
        <dbReference type="ARBA" id="ARBA00023002"/>
    </source>
</evidence>
<organism evidence="15 17">
    <name type="scientific">Candidatus Accumulibacter cognatus</name>
    <dbReference type="NCBI Taxonomy" id="2954383"/>
    <lineage>
        <taxon>Bacteria</taxon>
        <taxon>Pseudomonadati</taxon>
        <taxon>Pseudomonadota</taxon>
        <taxon>Betaproteobacteria</taxon>
        <taxon>Candidatus Accumulibacter</taxon>
    </lineage>
</organism>
<dbReference type="KEGG" id="acog:HWD57_17650"/>
<dbReference type="GO" id="GO:0015049">
    <property type="term" value="F:methane monooxygenase [NAD(P)H] activity"/>
    <property type="evidence" value="ECO:0007669"/>
    <property type="project" value="UniProtKB-EC"/>
</dbReference>
<keyword evidence="17" id="KW-1185">Reference proteome</keyword>
<evidence type="ECO:0000256" key="6">
    <source>
        <dbReference type="ARBA" id="ARBA00022723"/>
    </source>
</evidence>
<evidence type="ECO:0000256" key="1">
    <source>
        <dbReference type="ARBA" id="ARBA00001974"/>
    </source>
</evidence>
<keyword evidence="15" id="KW-0503">Monooxygenase</keyword>
<dbReference type="InterPro" id="IPR017938">
    <property type="entry name" value="Riboflavin_synthase-like_b-brl"/>
</dbReference>
<dbReference type="Gene3D" id="3.40.50.80">
    <property type="entry name" value="Nucleotide-binding domain of ferredoxin-NADP reductase (FNR) module"/>
    <property type="match status" value="1"/>
</dbReference>
<keyword evidence="5" id="KW-0001">2Fe-2S</keyword>
<sequence length="417" mass="45576">MNRLRFLLLPIVVSFLVGGPVFWAFPEGLRFWRATAIVLGWVGCGLLLASLLLMVREVRLAIWLGGLERMTLWHHYSGVAAYLLLLLHPLALAADGWQESPLLAWQVISPFSANWTIWVGWGALLLLMLGLATTFARRLPYGPWRWLHGLLGIGVIVGFVHVLLLGISIAALLATLAAVLLLVWRLIRVDAGLAARPYVVNSVHPVAQSMVEVSLLPLATPIVARAGQFVLVAFFHGPQYRGCGEYHPFTICATDPGVAFRIGIKALGDCTQQMQRLEPGVAARVQGPFGEFLAERPATPQIWVAGGIGITPFLAILRSEALSQPTRLLYLFHSAADAAFLNELQALADRDAHLILEAVPTGAGIPNVEKLLPASDLLSGNECYLCGPPALVKNISRVLRDRGVSEQNIHFERLDFR</sequence>
<reference evidence="16" key="3">
    <citation type="submission" date="2020-06" db="EMBL/GenBank/DDBJ databases">
        <authorList>
            <person name="Arumugam K."/>
            <person name="Besarab I."/>
            <person name="Haryono M."/>
            <person name="Bagci C."/>
            <person name="Beier S."/>
            <person name="Buchfink B."/>
            <person name="Gorska A."/>
            <person name="Qiu G."/>
            <person name="Huson D.H."/>
            <person name="Williams R.B."/>
        </authorList>
    </citation>
    <scope>NUCLEOTIDE SEQUENCE</scope>
    <source>
        <strain evidence="16">SSA1</strain>
    </source>
</reference>
<comment type="subcellular location">
    <subcellularLocation>
        <location evidence="2">Membrane</location>
        <topology evidence="2">Multi-pass membrane protein</topology>
    </subcellularLocation>
</comment>
<dbReference type="EMBL" id="JDST02000059">
    <property type="protein sequence ID" value="KFB76209.1"/>
    <property type="molecule type" value="Genomic_DNA"/>
</dbReference>
<feature type="transmembrane region" description="Helical" evidence="13">
    <location>
        <begin position="31"/>
        <end position="55"/>
    </location>
</feature>
<name>A0A080MG32_9PROT</name>
<keyword evidence="6" id="KW-0479">Metal-binding</keyword>
<keyword evidence="7" id="KW-0274">FAD</keyword>
<feature type="transmembrane region" description="Helical" evidence="13">
    <location>
        <begin position="7"/>
        <end position="25"/>
    </location>
</feature>
<evidence type="ECO:0000313" key="16">
    <source>
        <dbReference type="EMBL" id="QLH51426.1"/>
    </source>
</evidence>
<keyword evidence="12 13" id="KW-0472">Membrane</keyword>
<dbReference type="GO" id="GO:0050660">
    <property type="term" value="F:flavin adenine dinucleotide binding"/>
    <property type="evidence" value="ECO:0007669"/>
    <property type="project" value="TreeGrafter"/>
</dbReference>
<dbReference type="InterPro" id="IPR017927">
    <property type="entry name" value="FAD-bd_FR_type"/>
</dbReference>
<evidence type="ECO:0000256" key="4">
    <source>
        <dbReference type="ARBA" id="ARBA00022692"/>
    </source>
</evidence>
<dbReference type="PANTHER" id="PTHR47354">
    <property type="entry name" value="NADH OXIDOREDUCTASE HCR"/>
    <property type="match status" value="1"/>
</dbReference>
<accession>A0A080MG32</accession>
<dbReference type="InterPro" id="IPR013130">
    <property type="entry name" value="Fe3_Rdtase_TM_dom"/>
</dbReference>
<gene>
    <name evidence="15" type="primary">mmoC</name>
    <name evidence="15" type="ORF">AW06_002631</name>
    <name evidence="16" type="ORF">HWD57_17650</name>
</gene>
<proteinExistence type="predicted"/>
<keyword evidence="10" id="KW-0408">Iron</keyword>
<dbReference type="PRINTS" id="PR00410">
    <property type="entry name" value="PHEHYDRXLASE"/>
</dbReference>
<keyword evidence="3" id="KW-0285">Flavoprotein</keyword>
<evidence type="ECO:0000256" key="7">
    <source>
        <dbReference type="ARBA" id="ARBA00022827"/>
    </source>
</evidence>
<evidence type="ECO:0000256" key="11">
    <source>
        <dbReference type="ARBA" id="ARBA00023014"/>
    </source>
</evidence>
<accession>A0A7D5NC65</accession>
<keyword evidence="4 13" id="KW-0812">Transmembrane</keyword>
<dbReference type="EC" id="1.14.13.25" evidence="15"/>
<feature type="transmembrane region" description="Helical" evidence="13">
    <location>
        <begin position="115"/>
        <end position="134"/>
    </location>
</feature>
<dbReference type="EMBL" id="CP058708">
    <property type="protein sequence ID" value="QLH51426.1"/>
    <property type="molecule type" value="Genomic_DNA"/>
</dbReference>
<keyword evidence="8 13" id="KW-1133">Transmembrane helix</keyword>
<dbReference type="AlphaFoldDB" id="A0A080MG32"/>
<dbReference type="InterPro" id="IPR039261">
    <property type="entry name" value="FNR_nucleotide-bd"/>
</dbReference>
<dbReference type="Proteomes" id="UP000509684">
    <property type="component" value="Chromosome"/>
</dbReference>
<dbReference type="RefSeq" id="WP_034950066.1">
    <property type="nucleotide sequence ID" value="NZ_JDST02000059.1"/>
</dbReference>
<dbReference type="PANTHER" id="PTHR47354:SF8">
    <property type="entry name" value="1,2-PHENYLACETYL-COA EPOXIDASE, SUBUNIT E"/>
    <property type="match status" value="1"/>
</dbReference>
<evidence type="ECO:0000256" key="12">
    <source>
        <dbReference type="ARBA" id="ARBA00023136"/>
    </source>
</evidence>
<feature type="domain" description="FAD-binding FR-type" evidence="14">
    <location>
        <begin position="193"/>
        <end position="295"/>
    </location>
</feature>
<evidence type="ECO:0000256" key="8">
    <source>
        <dbReference type="ARBA" id="ARBA00022989"/>
    </source>
</evidence>
<evidence type="ECO:0000256" key="13">
    <source>
        <dbReference type="SAM" id="Phobius"/>
    </source>
</evidence>
<evidence type="ECO:0000313" key="18">
    <source>
        <dbReference type="Proteomes" id="UP000509684"/>
    </source>
</evidence>
<feature type="transmembrane region" description="Helical" evidence="13">
    <location>
        <begin position="146"/>
        <end position="163"/>
    </location>
</feature>
<dbReference type="GO" id="GO:0016020">
    <property type="term" value="C:membrane"/>
    <property type="evidence" value="ECO:0007669"/>
    <property type="project" value="UniProtKB-SubCell"/>
</dbReference>
<keyword evidence="9 15" id="KW-0560">Oxidoreductase</keyword>
<comment type="cofactor">
    <cofactor evidence="1">
        <name>FAD</name>
        <dbReference type="ChEBI" id="CHEBI:57692"/>
    </cofactor>
</comment>
<dbReference type="Pfam" id="PF01794">
    <property type="entry name" value="Ferric_reduct"/>
    <property type="match status" value="1"/>
</dbReference>
<evidence type="ECO:0000313" key="17">
    <source>
        <dbReference type="Proteomes" id="UP000021315"/>
    </source>
</evidence>
<dbReference type="Proteomes" id="UP000021315">
    <property type="component" value="Unassembled WGS sequence"/>
</dbReference>
<dbReference type="InterPro" id="IPR050415">
    <property type="entry name" value="MRET"/>
</dbReference>
<evidence type="ECO:0000256" key="2">
    <source>
        <dbReference type="ARBA" id="ARBA00004141"/>
    </source>
</evidence>
<dbReference type="SUPFAM" id="SSF63380">
    <property type="entry name" value="Riboflavin synthase domain-like"/>
    <property type="match status" value="1"/>
</dbReference>
<evidence type="ECO:0000256" key="5">
    <source>
        <dbReference type="ARBA" id="ARBA00022714"/>
    </source>
</evidence>
<feature type="transmembrane region" description="Helical" evidence="13">
    <location>
        <begin position="76"/>
        <end position="95"/>
    </location>
</feature>
<evidence type="ECO:0000259" key="14">
    <source>
        <dbReference type="PROSITE" id="PS51384"/>
    </source>
</evidence>
<reference evidence="15 17" key="1">
    <citation type="submission" date="2014-02" db="EMBL/GenBank/DDBJ databases">
        <title>Expanding our view of genomic diversity in Candidatus Accumulibacter clades.</title>
        <authorList>
            <person name="Skennerton C.T."/>
            <person name="Barr J.J."/>
            <person name="Slater F.R."/>
            <person name="Bond P.L."/>
            <person name="Tyson G.W."/>
        </authorList>
    </citation>
    <scope>NUCLEOTIDE SEQUENCE [LARGE SCALE GENOMIC DNA]</scope>
    <source>
        <strain evidence="17">SK-02</strain>
    </source>
</reference>
<keyword evidence="11" id="KW-0411">Iron-sulfur</keyword>
<protein>
    <submittedName>
        <fullName evidence="16">Ferric reductase-like transmembrane domain-containing protein</fullName>
    </submittedName>
    <submittedName>
        <fullName evidence="15">Methane monooxygenase component C</fullName>
        <ecNumber evidence="15">1.14.13.25</ecNumber>
    </submittedName>
</protein>
<dbReference type="STRING" id="1453999.AW06_002631"/>
<dbReference type="GO" id="GO:0051537">
    <property type="term" value="F:2 iron, 2 sulfur cluster binding"/>
    <property type="evidence" value="ECO:0007669"/>
    <property type="project" value="UniProtKB-KW"/>
</dbReference>
<dbReference type="Gene3D" id="2.40.30.10">
    <property type="entry name" value="Translation factors"/>
    <property type="match status" value="1"/>
</dbReference>
<dbReference type="GO" id="GO:0046872">
    <property type="term" value="F:metal ion binding"/>
    <property type="evidence" value="ECO:0007669"/>
    <property type="project" value="UniProtKB-KW"/>
</dbReference>
<dbReference type="PROSITE" id="PS51384">
    <property type="entry name" value="FAD_FR"/>
    <property type="match status" value="1"/>
</dbReference>
<dbReference type="SUPFAM" id="SSF52343">
    <property type="entry name" value="Ferredoxin reductase-like, C-terminal NADP-linked domain"/>
    <property type="match status" value="1"/>
</dbReference>
<evidence type="ECO:0000313" key="15">
    <source>
        <dbReference type="EMBL" id="KFB76209.1"/>
    </source>
</evidence>